<sequence>MAQAILPTINLRIKFELIALHSIVYLTLEPIDIASLPISPLEKPMPLLSQMVDSGTLVQRIPPASPIELVSARTKVPISNKSAAAIISRFLETDQTIFGFVDVNLFVKGLVERKPQFCSAFLVCSMLYLVCHAYTALDLKSVAVGRLFFREAERIFQAERSSDELVTLAAINIFSLATFIHGNDKIGKELLSSARHMGRRLGLYGQPLDSPSSLAIHILYYYNKSIAIPPSLPIPGNRQYADLWPKYPLPVYIGLSFIRLYQFFTIIQEVAVVYSIADAIPIINYIPIAFTEAKY</sequence>
<name>A0A9Q9RRW7_FUSFU</name>
<dbReference type="EMBL" id="CABFJX010000371">
    <property type="protein sequence ID" value="VTT73838.1"/>
    <property type="molecule type" value="Genomic_DNA"/>
</dbReference>
<evidence type="ECO:0000313" key="1">
    <source>
        <dbReference type="EMBL" id="VTT73838.1"/>
    </source>
</evidence>
<evidence type="ECO:0008006" key="3">
    <source>
        <dbReference type="Google" id="ProtNLM"/>
    </source>
</evidence>
<evidence type="ECO:0000313" key="2">
    <source>
        <dbReference type="Proteomes" id="UP000760494"/>
    </source>
</evidence>
<dbReference type="Proteomes" id="UP000760494">
    <property type="component" value="Unassembled WGS sequence"/>
</dbReference>
<dbReference type="PANTHER" id="PTHR47256:SF3">
    <property type="entry name" value="ZN(II)2CYS6 TRANSCRIPTION FACTOR (EUROFUNG)"/>
    <property type="match status" value="1"/>
</dbReference>
<organism evidence="1 2">
    <name type="scientific">Fusarium fujikuroi</name>
    <name type="common">Bakanae and foot rot disease fungus</name>
    <name type="synonym">Gibberella fujikuroi</name>
    <dbReference type="NCBI Taxonomy" id="5127"/>
    <lineage>
        <taxon>Eukaryota</taxon>
        <taxon>Fungi</taxon>
        <taxon>Dikarya</taxon>
        <taxon>Ascomycota</taxon>
        <taxon>Pezizomycotina</taxon>
        <taxon>Sordariomycetes</taxon>
        <taxon>Hypocreomycetidae</taxon>
        <taxon>Hypocreales</taxon>
        <taxon>Nectriaceae</taxon>
        <taxon>Fusarium</taxon>
        <taxon>Fusarium fujikuroi species complex</taxon>
    </lineage>
</organism>
<accession>A0A9Q9RRW7</accession>
<reference evidence="1" key="1">
    <citation type="submission" date="2019-05" db="EMBL/GenBank/DDBJ databases">
        <authorList>
            <person name="Piombo E."/>
        </authorList>
    </citation>
    <scope>NUCLEOTIDE SEQUENCE</scope>
    <source>
        <strain evidence="1">C2S</strain>
    </source>
</reference>
<protein>
    <recommendedName>
        <fullName evidence="3">Transcription factor domain-containing protein</fullName>
    </recommendedName>
</protein>
<dbReference type="AlphaFoldDB" id="A0A9Q9RRW7"/>
<proteinExistence type="predicted"/>
<dbReference type="InterPro" id="IPR053187">
    <property type="entry name" value="Notoamide_regulator"/>
</dbReference>
<dbReference type="PANTHER" id="PTHR47256">
    <property type="entry name" value="ZN(II)2CYS6 TRANSCRIPTION FACTOR (EUROFUNG)-RELATED"/>
    <property type="match status" value="1"/>
</dbReference>
<comment type="caution">
    <text evidence="1">The sequence shown here is derived from an EMBL/GenBank/DDBJ whole genome shotgun (WGS) entry which is preliminary data.</text>
</comment>
<dbReference type="CDD" id="cd12148">
    <property type="entry name" value="fungal_TF_MHR"/>
    <property type="match status" value="1"/>
</dbReference>
<gene>
    <name evidence="1" type="ORF">C2S_9306</name>
</gene>